<dbReference type="SUPFAM" id="SSF48371">
    <property type="entry name" value="ARM repeat"/>
    <property type="match status" value="1"/>
</dbReference>
<name>A0AAE0FCD0_9CHLO</name>
<dbReference type="InterPro" id="IPR011989">
    <property type="entry name" value="ARM-like"/>
</dbReference>
<dbReference type="AlphaFoldDB" id="A0AAE0FCD0"/>
<dbReference type="InterPro" id="IPR016024">
    <property type="entry name" value="ARM-type_fold"/>
</dbReference>
<feature type="non-terminal residue" evidence="2">
    <location>
        <position position="476"/>
    </location>
</feature>
<dbReference type="Gene3D" id="1.25.10.10">
    <property type="entry name" value="Leucine-rich Repeat Variant"/>
    <property type="match status" value="1"/>
</dbReference>
<evidence type="ECO:0000313" key="3">
    <source>
        <dbReference type="Proteomes" id="UP001190700"/>
    </source>
</evidence>
<sequence>MVSDTSKSVDDIWTALKRNSGVNTEKMNKVWSQLNKETIAVKKKTEAVVISDVATICSSRPNTNSTASTLGKEAEPDPAVLLQDFDGTFETFNKLVQRDLNCLMDTNSRTRIKSLLRVKALVSAKEELLNPEVLMDAVSQLFLKPLLRRLEDPVEKCRELAASTLLSIVANPAIQEVVLELLPYVLPVLGDRLALQAERPDPTEPSEEIRFRLCQLLTAIVTTSESGISPYASDIADIAETTCKDASPDVLMLWAYGHESRARTQWNDSASGQQESCAYVGKLATILVRRLQPVAHKLVFTITPILDFKRSKVRVECLKALNKVMHCGAHETILDLSSFRSPNIVKVQAFYGDDIKVNWFGKMGTDSVPSVREEFVRCMGDWLLNLHEREDHQARLIPSCAAPGTRRLYCLGAGVQASLHCLSAGVQASLYCLGAGVQASLYCLSAGVQASLHCLSAGVQASLHCLSAGVQASLYC</sequence>
<dbReference type="InterPro" id="IPR057978">
    <property type="entry name" value="TPR_DAAF5"/>
</dbReference>
<comment type="caution">
    <text evidence="2">The sequence shown here is derived from an EMBL/GenBank/DDBJ whole genome shotgun (WGS) entry which is preliminary data.</text>
</comment>
<evidence type="ECO:0000259" key="1">
    <source>
        <dbReference type="Pfam" id="PF25757"/>
    </source>
</evidence>
<keyword evidence="3" id="KW-1185">Reference proteome</keyword>
<protein>
    <recommendedName>
        <fullName evidence="1">Dynein axonemal assembly factor 5 TPR repeats domain-containing protein</fullName>
    </recommendedName>
</protein>
<dbReference type="InterPro" id="IPR052623">
    <property type="entry name" value="DAAF5"/>
</dbReference>
<accession>A0AAE0FCD0</accession>
<dbReference type="PANTHER" id="PTHR16216:SF2">
    <property type="entry name" value="DYNEIN AXONEMAL ASSEMBLY FACTOR 5"/>
    <property type="match status" value="1"/>
</dbReference>
<proteinExistence type="predicted"/>
<dbReference type="EMBL" id="LGRX02021106">
    <property type="protein sequence ID" value="KAK3257035.1"/>
    <property type="molecule type" value="Genomic_DNA"/>
</dbReference>
<dbReference type="Pfam" id="PF25757">
    <property type="entry name" value="TPR_DNAAF5"/>
    <property type="match status" value="1"/>
</dbReference>
<evidence type="ECO:0000313" key="2">
    <source>
        <dbReference type="EMBL" id="KAK3257035.1"/>
    </source>
</evidence>
<dbReference type="PANTHER" id="PTHR16216">
    <property type="entry name" value="DYNEIN ASSEMBLY FACTOR 5, AXONEMAL"/>
    <property type="match status" value="1"/>
</dbReference>
<reference evidence="2 3" key="1">
    <citation type="journal article" date="2015" name="Genome Biol. Evol.">
        <title>Comparative Genomics of a Bacterivorous Green Alga Reveals Evolutionary Causalities and Consequences of Phago-Mixotrophic Mode of Nutrition.</title>
        <authorList>
            <person name="Burns J.A."/>
            <person name="Paasch A."/>
            <person name="Narechania A."/>
            <person name="Kim E."/>
        </authorList>
    </citation>
    <scope>NUCLEOTIDE SEQUENCE [LARGE SCALE GENOMIC DNA]</scope>
    <source>
        <strain evidence="2 3">PLY_AMNH</strain>
    </source>
</reference>
<gene>
    <name evidence="2" type="ORF">CYMTET_33864</name>
</gene>
<organism evidence="2 3">
    <name type="scientific">Cymbomonas tetramitiformis</name>
    <dbReference type="NCBI Taxonomy" id="36881"/>
    <lineage>
        <taxon>Eukaryota</taxon>
        <taxon>Viridiplantae</taxon>
        <taxon>Chlorophyta</taxon>
        <taxon>Pyramimonadophyceae</taxon>
        <taxon>Pyramimonadales</taxon>
        <taxon>Pyramimonadaceae</taxon>
        <taxon>Cymbomonas</taxon>
    </lineage>
</organism>
<dbReference type="Proteomes" id="UP001190700">
    <property type="component" value="Unassembled WGS sequence"/>
</dbReference>
<feature type="domain" description="Dynein axonemal assembly factor 5 TPR repeats" evidence="1">
    <location>
        <begin position="102"/>
        <end position="250"/>
    </location>
</feature>